<dbReference type="EMBL" id="FNEN01000009">
    <property type="protein sequence ID" value="SDI95777.1"/>
    <property type="molecule type" value="Genomic_DNA"/>
</dbReference>
<name>A0A1G8PTG5_9BACI</name>
<evidence type="ECO:0000313" key="1">
    <source>
        <dbReference type="EMBL" id="SDI95777.1"/>
    </source>
</evidence>
<organism evidence="1 2">
    <name type="scientific">Natribacillus halophilus</name>
    <dbReference type="NCBI Taxonomy" id="549003"/>
    <lineage>
        <taxon>Bacteria</taxon>
        <taxon>Bacillati</taxon>
        <taxon>Bacillota</taxon>
        <taxon>Bacilli</taxon>
        <taxon>Bacillales</taxon>
        <taxon>Bacillaceae</taxon>
        <taxon>Natribacillus</taxon>
    </lineage>
</organism>
<proteinExistence type="predicted"/>
<dbReference type="Proteomes" id="UP000198853">
    <property type="component" value="Unassembled WGS sequence"/>
</dbReference>
<protein>
    <submittedName>
        <fullName evidence="1">Uncharacterized protein</fullName>
    </submittedName>
</protein>
<evidence type="ECO:0000313" key="2">
    <source>
        <dbReference type="Proteomes" id="UP000198853"/>
    </source>
</evidence>
<gene>
    <name evidence="1" type="ORF">SAMN04488123_109103</name>
</gene>
<keyword evidence="2" id="KW-1185">Reference proteome</keyword>
<accession>A0A1G8PTG5</accession>
<dbReference type="AlphaFoldDB" id="A0A1G8PTG5"/>
<reference evidence="1 2" key="1">
    <citation type="submission" date="2016-10" db="EMBL/GenBank/DDBJ databases">
        <authorList>
            <person name="de Groot N.N."/>
        </authorList>
    </citation>
    <scope>NUCLEOTIDE SEQUENCE [LARGE SCALE GENOMIC DNA]</scope>
    <source>
        <strain evidence="1 2">DSM 21771</strain>
    </source>
</reference>
<sequence length="34" mass="3844">MTILIMFFKVRGGFVAAGKTGERLTRHAPRKKKP</sequence>